<evidence type="ECO:0000313" key="1">
    <source>
        <dbReference type="EMBL" id="QHS93118.1"/>
    </source>
</evidence>
<dbReference type="EMBL" id="MN739197">
    <property type="protein sequence ID" value="QHS93118.1"/>
    <property type="molecule type" value="Genomic_DNA"/>
</dbReference>
<organism evidence="1">
    <name type="scientific">viral metagenome</name>
    <dbReference type="NCBI Taxonomy" id="1070528"/>
    <lineage>
        <taxon>unclassified sequences</taxon>
        <taxon>metagenomes</taxon>
        <taxon>organismal metagenomes</taxon>
    </lineage>
</organism>
<reference evidence="1" key="1">
    <citation type="journal article" date="2020" name="Nature">
        <title>Giant virus diversity and host interactions through global metagenomics.</title>
        <authorList>
            <person name="Schulz F."/>
            <person name="Roux S."/>
            <person name="Paez-Espino D."/>
            <person name="Jungbluth S."/>
            <person name="Walsh D.A."/>
            <person name="Denef V.J."/>
            <person name="McMahon K.D."/>
            <person name="Konstantinidis K.T."/>
            <person name="Eloe-Fadrosh E.A."/>
            <person name="Kyrpides N.C."/>
            <person name="Woyke T."/>
        </authorList>
    </citation>
    <scope>NUCLEOTIDE SEQUENCE</scope>
    <source>
        <strain evidence="1">GVMAG-M-3300017651-5</strain>
    </source>
</reference>
<name>A0A6C0BP19_9ZZZZ</name>
<proteinExistence type="predicted"/>
<accession>A0A6C0BP19</accession>
<dbReference type="AlphaFoldDB" id="A0A6C0BP19"/>
<sequence length="30" mass="3551">MILKYERTRSLSPWLDVDLTYTSSTLNMSE</sequence>
<protein>
    <submittedName>
        <fullName evidence="1">Uncharacterized protein</fullName>
    </submittedName>
</protein>